<dbReference type="AlphaFoldDB" id="A0A370HCN5"/>
<organism evidence="3 4">
    <name type="scientific">Microvirga subterranea</name>
    <dbReference type="NCBI Taxonomy" id="186651"/>
    <lineage>
        <taxon>Bacteria</taxon>
        <taxon>Pseudomonadati</taxon>
        <taxon>Pseudomonadota</taxon>
        <taxon>Alphaproteobacteria</taxon>
        <taxon>Hyphomicrobiales</taxon>
        <taxon>Methylobacteriaceae</taxon>
        <taxon>Microvirga</taxon>
    </lineage>
</organism>
<dbReference type="PANTHER" id="PTHR40048:SF1">
    <property type="entry name" value="RHAMNOSYL O-METHYLTRANSFERASE"/>
    <property type="match status" value="1"/>
</dbReference>
<evidence type="ECO:0000313" key="3">
    <source>
        <dbReference type="EMBL" id="RDI54838.1"/>
    </source>
</evidence>
<dbReference type="Pfam" id="PF04989">
    <property type="entry name" value="RMNT_CmcI"/>
    <property type="match status" value="1"/>
</dbReference>
<dbReference type="RefSeq" id="WP_114772306.1">
    <property type="nucleotide sequence ID" value="NZ_QQBB01000011.1"/>
</dbReference>
<proteinExistence type="predicted"/>
<keyword evidence="2" id="KW-0808">Transferase</keyword>
<dbReference type="GO" id="GO:0008168">
    <property type="term" value="F:methyltransferase activity"/>
    <property type="evidence" value="ECO:0007669"/>
    <property type="project" value="UniProtKB-KW"/>
</dbReference>
<reference evidence="3 4" key="1">
    <citation type="submission" date="2018-07" db="EMBL/GenBank/DDBJ databases">
        <title>Genomic Encyclopedia of Type Strains, Phase IV (KMG-IV): sequencing the most valuable type-strain genomes for metagenomic binning, comparative biology and taxonomic classification.</title>
        <authorList>
            <person name="Goeker M."/>
        </authorList>
    </citation>
    <scope>NUCLEOTIDE SEQUENCE [LARGE SCALE GENOMIC DNA]</scope>
    <source>
        <strain evidence="3 4">DSM 14364</strain>
    </source>
</reference>
<dbReference type="GO" id="GO:0032259">
    <property type="term" value="P:methylation"/>
    <property type="evidence" value="ECO:0007669"/>
    <property type="project" value="UniProtKB-KW"/>
</dbReference>
<dbReference type="Proteomes" id="UP000254925">
    <property type="component" value="Unassembled WGS sequence"/>
</dbReference>
<evidence type="ECO:0000256" key="1">
    <source>
        <dbReference type="ARBA" id="ARBA00022603"/>
    </source>
</evidence>
<dbReference type="SUPFAM" id="SSF53335">
    <property type="entry name" value="S-adenosyl-L-methionine-dependent methyltransferases"/>
    <property type="match status" value="1"/>
</dbReference>
<dbReference type="InterPro" id="IPR007072">
    <property type="entry name" value="RNMT_CmcI"/>
</dbReference>
<dbReference type="Gene3D" id="3.40.50.150">
    <property type="entry name" value="Vaccinia Virus protein VP39"/>
    <property type="match status" value="1"/>
</dbReference>
<keyword evidence="4" id="KW-1185">Reference proteome</keyword>
<comment type="caution">
    <text evidence="3">The sequence shown here is derived from an EMBL/GenBank/DDBJ whole genome shotgun (WGS) entry which is preliminary data.</text>
</comment>
<dbReference type="GO" id="GO:0005886">
    <property type="term" value="C:plasma membrane"/>
    <property type="evidence" value="ECO:0007669"/>
    <property type="project" value="TreeGrafter"/>
</dbReference>
<dbReference type="GO" id="GO:0008610">
    <property type="term" value="P:lipid biosynthetic process"/>
    <property type="evidence" value="ECO:0007669"/>
    <property type="project" value="InterPro"/>
</dbReference>
<dbReference type="InterPro" id="IPR029063">
    <property type="entry name" value="SAM-dependent_MTases_sf"/>
</dbReference>
<name>A0A370HCN5_9HYPH</name>
<gene>
    <name evidence="3" type="ORF">DES45_11114</name>
</gene>
<dbReference type="OrthoDB" id="9816424at2"/>
<sequence>MKTTIDEARNILILETQDGSRELPLYSDEAFRELARLYVKVNWNQKYSYTFSWLGRPIIQLPDDVLRIQELIYAVQPDVIIETGVAHGGSLIFYASLCCAMGRGRVVGIDIEVRPHNRAAIETHRLSSYIELIEGSSTAPETLEAVRKAINPGERTLIILDSNHSYTHVSEELALYSPLVSPGSYILATDGIMSEVADTPRGTPSWRDDNPTRAALDFVAANPGFRMEPPVPSFNEGTALDNVTYWPGAYIRRIG</sequence>
<evidence type="ECO:0000313" key="4">
    <source>
        <dbReference type="Proteomes" id="UP000254925"/>
    </source>
</evidence>
<accession>A0A370HCN5</accession>
<dbReference type="EMBL" id="QQBB01000011">
    <property type="protein sequence ID" value="RDI54838.1"/>
    <property type="molecule type" value="Genomic_DNA"/>
</dbReference>
<evidence type="ECO:0000256" key="2">
    <source>
        <dbReference type="ARBA" id="ARBA00022679"/>
    </source>
</evidence>
<dbReference type="GO" id="GO:0071770">
    <property type="term" value="P:DIM/DIP cell wall layer assembly"/>
    <property type="evidence" value="ECO:0007669"/>
    <property type="project" value="TreeGrafter"/>
</dbReference>
<dbReference type="PANTHER" id="PTHR40048">
    <property type="entry name" value="RHAMNOSYL O-METHYLTRANSFERASE"/>
    <property type="match status" value="1"/>
</dbReference>
<keyword evidence="1" id="KW-0489">Methyltransferase</keyword>
<protein>
    <submittedName>
        <fullName evidence="3">Cephalosporin hydroxylase</fullName>
    </submittedName>
</protein>